<dbReference type="EMBL" id="JAZGQL010000035">
    <property type="protein sequence ID" value="MEE6311534.1"/>
    <property type="molecule type" value="Genomic_DNA"/>
</dbReference>
<dbReference type="EMBL" id="JAZGQL010000026">
    <property type="protein sequence ID" value="MEE6310370.1"/>
    <property type="molecule type" value="Genomic_DNA"/>
</dbReference>
<feature type="transmembrane region" description="Helical" evidence="1">
    <location>
        <begin position="45"/>
        <end position="62"/>
    </location>
</feature>
<gene>
    <name evidence="2" type="ORF">V1634_26375</name>
    <name evidence="3" type="ORF">V1634_32395</name>
</gene>
<dbReference type="RefSeq" id="WP_331210593.1">
    <property type="nucleotide sequence ID" value="NZ_JAZGQL010000026.1"/>
</dbReference>
<evidence type="ECO:0008006" key="5">
    <source>
        <dbReference type="Google" id="ProtNLM"/>
    </source>
</evidence>
<name>A0ABU7SPC2_9ACTN</name>
<keyword evidence="1" id="KW-1133">Transmembrane helix</keyword>
<evidence type="ECO:0000313" key="3">
    <source>
        <dbReference type="EMBL" id="MEE6311534.1"/>
    </source>
</evidence>
<feature type="transmembrane region" description="Helical" evidence="1">
    <location>
        <begin position="21"/>
        <end position="39"/>
    </location>
</feature>
<reference evidence="3 4" key="1">
    <citation type="submission" date="2024-01" db="EMBL/GenBank/DDBJ databases">
        <title>Genome insights into Plantactinospora veratri sp. nov.</title>
        <authorList>
            <person name="Wang L."/>
        </authorList>
    </citation>
    <scope>NUCLEOTIDE SEQUENCE [LARGE SCALE GENOMIC DNA]</scope>
    <source>
        <strain evidence="3 4">NEAU-FHS4</strain>
    </source>
</reference>
<keyword evidence="1" id="KW-0812">Transmembrane</keyword>
<dbReference type="Proteomes" id="UP001339911">
    <property type="component" value="Unassembled WGS sequence"/>
</dbReference>
<evidence type="ECO:0000256" key="1">
    <source>
        <dbReference type="SAM" id="Phobius"/>
    </source>
</evidence>
<proteinExistence type="predicted"/>
<organism evidence="3 4">
    <name type="scientific">Plantactinospora veratri</name>
    <dbReference type="NCBI Taxonomy" id="1436122"/>
    <lineage>
        <taxon>Bacteria</taxon>
        <taxon>Bacillati</taxon>
        <taxon>Actinomycetota</taxon>
        <taxon>Actinomycetes</taxon>
        <taxon>Micromonosporales</taxon>
        <taxon>Micromonosporaceae</taxon>
        <taxon>Plantactinospora</taxon>
    </lineage>
</organism>
<evidence type="ECO:0000313" key="2">
    <source>
        <dbReference type="EMBL" id="MEE6310370.1"/>
    </source>
</evidence>
<accession>A0ABU7SPC2</accession>
<sequence length="200" mass="21546">MTATATLRPRPADLGQVAEPMILAFSVPVAIVVALTVGFPAAVGVLTIIWPPALAGWIYAAVRRCNLRLEFDDHCLVHVNVWRRRTVIPRTEIRAVHVLSFDGPAGVPAWVVIVMGRDGAVALSLWEPRWDVDRTTRFFGGLVRVFGLPLETTLDGVRATIPGLPVPFRVAHPFLAVLAGWAAFTGYAAVVLGLVVAVAT</sequence>
<keyword evidence="4" id="KW-1185">Reference proteome</keyword>
<comment type="caution">
    <text evidence="3">The sequence shown here is derived from an EMBL/GenBank/DDBJ whole genome shotgun (WGS) entry which is preliminary data.</text>
</comment>
<keyword evidence="1" id="KW-0472">Membrane</keyword>
<feature type="transmembrane region" description="Helical" evidence="1">
    <location>
        <begin position="174"/>
        <end position="199"/>
    </location>
</feature>
<evidence type="ECO:0000313" key="4">
    <source>
        <dbReference type="Proteomes" id="UP001339911"/>
    </source>
</evidence>
<protein>
    <recommendedName>
        <fullName evidence="5">PH domain-containing protein</fullName>
    </recommendedName>
</protein>